<proteinExistence type="predicted"/>
<sequence length="308" mass="35565">MSKADNVNPMEKRNSSSSKESQKLLLKHQRFFPKHHNKVHPIKLEKISCLSSSLSQNSDDDSLALFDENISLALHLASPYQRIIISGEHEVEKQHSSPPQQINDDNESGELKRCNWITNSCDKAYIEFHDLWWGVPAYDDNKLFELLAMSVLLMDYNWTEILKRREILRVVFAGFDPNIVAKMEEMEIMEIASNKALLLAECRVRCIVDNAKCIIKIAKERGSFSTYIWGYVNHKPLNNKYKLARDVPPRTPKADSISKDLTKRGFRFLSPVIVYSFMQAAGLTNDHLLDCYRHNQCVKLAQRSWTHI</sequence>
<dbReference type="Proteomes" id="UP001341840">
    <property type="component" value="Unassembled WGS sequence"/>
</dbReference>
<dbReference type="InterPro" id="IPR005019">
    <property type="entry name" value="Adenine_glyco"/>
</dbReference>
<dbReference type="Gene3D" id="1.10.340.30">
    <property type="entry name" value="Hypothetical protein, domain 2"/>
    <property type="match status" value="1"/>
</dbReference>
<evidence type="ECO:0008006" key="4">
    <source>
        <dbReference type="Google" id="ProtNLM"/>
    </source>
</evidence>
<reference evidence="2 3" key="1">
    <citation type="journal article" date="2023" name="Plants (Basel)">
        <title>Bridging the Gap: Combining Genomics and Transcriptomics Approaches to Understand Stylosanthes scabra, an Orphan Legume from the Brazilian Caatinga.</title>
        <authorList>
            <person name="Ferreira-Neto J.R.C."/>
            <person name="da Silva M.D."/>
            <person name="Binneck E."/>
            <person name="de Melo N.F."/>
            <person name="da Silva R.H."/>
            <person name="de Melo A.L.T.M."/>
            <person name="Pandolfi V."/>
            <person name="Bustamante F.O."/>
            <person name="Brasileiro-Vidal A.C."/>
            <person name="Benko-Iseppon A.M."/>
        </authorList>
    </citation>
    <scope>NUCLEOTIDE SEQUENCE [LARGE SCALE GENOMIC DNA]</scope>
    <source>
        <tissue evidence="2">Leaves</tissue>
    </source>
</reference>
<dbReference type="EMBL" id="JASCZI010030286">
    <property type="protein sequence ID" value="MED6120641.1"/>
    <property type="molecule type" value="Genomic_DNA"/>
</dbReference>
<comment type="caution">
    <text evidence="2">The sequence shown here is derived from an EMBL/GenBank/DDBJ whole genome shotgun (WGS) entry which is preliminary data.</text>
</comment>
<gene>
    <name evidence="2" type="ORF">PIB30_022756</name>
</gene>
<evidence type="ECO:0000313" key="3">
    <source>
        <dbReference type="Proteomes" id="UP001341840"/>
    </source>
</evidence>
<dbReference type="InterPro" id="IPR011257">
    <property type="entry name" value="DNA_glycosylase"/>
</dbReference>
<keyword evidence="3" id="KW-1185">Reference proteome</keyword>
<accession>A0ABU6R9I2</accession>
<evidence type="ECO:0000313" key="2">
    <source>
        <dbReference type="EMBL" id="MED6120641.1"/>
    </source>
</evidence>
<dbReference type="PANTHER" id="PTHR31116">
    <property type="entry name" value="OS04G0501200 PROTEIN"/>
    <property type="match status" value="1"/>
</dbReference>
<dbReference type="PANTHER" id="PTHR31116:SF19">
    <property type="entry name" value="DNA-3-METHYLADENINE GLYCOSYLASE I"/>
    <property type="match status" value="1"/>
</dbReference>
<evidence type="ECO:0000256" key="1">
    <source>
        <dbReference type="SAM" id="MobiDB-lite"/>
    </source>
</evidence>
<protein>
    <recommendedName>
        <fullName evidence="4">DNA-3-methyladenine glycosylase I</fullName>
    </recommendedName>
</protein>
<dbReference type="Pfam" id="PF03352">
    <property type="entry name" value="Adenine_glyco"/>
    <property type="match status" value="1"/>
</dbReference>
<feature type="region of interest" description="Disordered" evidence="1">
    <location>
        <begin position="1"/>
        <end position="23"/>
    </location>
</feature>
<dbReference type="SUPFAM" id="SSF48150">
    <property type="entry name" value="DNA-glycosylase"/>
    <property type="match status" value="1"/>
</dbReference>
<name>A0ABU6R9I2_9FABA</name>
<organism evidence="2 3">
    <name type="scientific">Stylosanthes scabra</name>
    <dbReference type="NCBI Taxonomy" id="79078"/>
    <lineage>
        <taxon>Eukaryota</taxon>
        <taxon>Viridiplantae</taxon>
        <taxon>Streptophyta</taxon>
        <taxon>Embryophyta</taxon>
        <taxon>Tracheophyta</taxon>
        <taxon>Spermatophyta</taxon>
        <taxon>Magnoliopsida</taxon>
        <taxon>eudicotyledons</taxon>
        <taxon>Gunneridae</taxon>
        <taxon>Pentapetalae</taxon>
        <taxon>rosids</taxon>
        <taxon>fabids</taxon>
        <taxon>Fabales</taxon>
        <taxon>Fabaceae</taxon>
        <taxon>Papilionoideae</taxon>
        <taxon>50 kb inversion clade</taxon>
        <taxon>dalbergioids sensu lato</taxon>
        <taxon>Dalbergieae</taxon>
        <taxon>Pterocarpus clade</taxon>
        <taxon>Stylosanthes</taxon>
    </lineage>
</organism>